<dbReference type="PANTHER" id="PTHR14969:SF13">
    <property type="entry name" value="AT30094P"/>
    <property type="match status" value="1"/>
</dbReference>
<dbReference type="Gene3D" id="1.20.144.10">
    <property type="entry name" value="Phosphatidic acid phosphatase type 2/haloperoxidase"/>
    <property type="match status" value="1"/>
</dbReference>
<dbReference type="STRING" id="655015.B1812_07495"/>
<proteinExistence type="predicted"/>
<dbReference type="AlphaFoldDB" id="A0A1W6N0S1"/>
<dbReference type="Proteomes" id="UP000193978">
    <property type="component" value="Chromosome"/>
</dbReference>
<feature type="transmembrane region" description="Helical" evidence="1">
    <location>
        <begin position="73"/>
        <end position="90"/>
    </location>
</feature>
<feature type="transmembrane region" description="Helical" evidence="1">
    <location>
        <begin position="166"/>
        <end position="187"/>
    </location>
</feature>
<accession>A0A1W6N0S1</accession>
<evidence type="ECO:0000259" key="2">
    <source>
        <dbReference type="SMART" id="SM00014"/>
    </source>
</evidence>
<dbReference type="SMART" id="SM00014">
    <property type="entry name" value="acidPPc"/>
    <property type="match status" value="1"/>
</dbReference>
<gene>
    <name evidence="3" type="ORF">B1812_07495</name>
</gene>
<dbReference type="InterPro" id="IPR036938">
    <property type="entry name" value="PAP2/HPO_sf"/>
</dbReference>
<dbReference type="EMBL" id="CP019948">
    <property type="protein sequence ID" value="ARN83474.1"/>
    <property type="molecule type" value="Genomic_DNA"/>
</dbReference>
<evidence type="ECO:0000313" key="4">
    <source>
        <dbReference type="Proteomes" id="UP000193978"/>
    </source>
</evidence>
<protein>
    <recommendedName>
        <fullName evidence="2">Phosphatidic acid phosphatase type 2/haloperoxidase domain-containing protein</fullName>
    </recommendedName>
</protein>
<feature type="transmembrane region" description="Helical" evidence="1">
    <location>
        <begin position="134"/>
        <end position="154"/>
    </location>
</feature>
<sequence length="188" mass="19946">MARLGAAGPALCRCAARFLEADLELVRKLNAEGSALLRPAAVVISKLGNGWIYLFIAAFVFGELGWNGGKLMALLAGINAAALHLLYPVIKQRFKRPRPFAVDPSLPSLLRTLDEHSFPSGHAMTLVGVLTPIVLLWPAAFFSAVIMACGMAWSRIATGHHYPSDVLAGAGLGMGLGYCLSSSILAFL</sequence>
<keyword evidence="1" id="KW-0812">Transmembrane</keyword>
<dbReference type="SUPFAM" id="SSF48317">
    <property type="entry name" value="Acid phosphatase/Vanadium-dependent haloperoxidase"/>
    <property type="match status" value="1"/>
</dbReference>
<organism evidence="3 4">
    <name type="scientific">Methylocystis bryophila</name>
    <dbReference type="NCBI Taxonomy" id="655015"/>
    <lineage>
        <taxon>Bacteria</taxon>
        <taxon>Pseudomonadati</taxon>
        <taxon>Pseudomonadota</taxon>
        <taxon>Alphaproteobacteria</taxon>
        <taxon>Hyphomicrobiales</taxon>
        <taxon>Methylocystaceae</taxon>
        <taxon>Methylocystis</taxon>
    </lineage>
</organism>
<keyword evidence="1" id="KW-0472">Membrane</keyword>
<feature type="transmembrane region" description="Helical" evidence="1">
    <location>
        <begin position="40"/>
        <end position="61"/>
    </location>
</feature>
<keyword evidence="1" id="KW-1133">Transmembrane helix</keyword>
<dbReference type="Pfam" id="PF01569">
    <property type="entry name" value="PAP2"/>
    <property type="match status" value="1"/>
</dbReference>
<feature type="domain" description="Phosphatidic acid phosphatase type 2/haloperoxidase" evidence="2">
    <location>
        <begin position="73"/>
        <end position="181"/>
    </location>
</feature>
<name>A0A1W6N0S1_9HYPH</name>
<dbReference type="KEGG" id="mbry:B1812_07495"/>
<evidence type="ECO:0000313" key="3">
    <source>
        <dbReference type="EMBL" id="ARN83474.1"/>
    </source>
</evidence>
<evidence type="ECO:0000256" key="1">
    <source>
        <dbReference type="SAM" id="Phobius"/>
    </source>
</evidence>
<dbReference type="PANTHER" id="PTHR14969">
    <property type="entry name" value="SPHINGOSINE-1-PHOSPHATE PHOSPHOHYDROLASE"/>
    <property type="match status" value="1"/>
</dbReference>
<dbReference type="InterPro" id="IPR000326">
    <property type="entry name" value="PAP2/HPO"/>
</dbReference>
<keyword evidence="4" id="KW-1185">Reference proteome</keyword>
<reference evidence="3 4" key="1">
    <citation type="submission" date="2017-02" db="EMBL/GenBank/DDBJ databases">
        <authorList>
            <person name="Peterson S.W."/>
        </authorList>
    </citation>
    <scope>NUCLEOTIDE SEQUENCE [LARGE SCALE GENOMIC DNA]</scope>
    <source>
        <strain evidence="3 4">S285</strain>
    </source>
</reference>